<dbReference type="GO" id="GO:0005975">
    <property type="term" value="P:carbohydrate metabolic process"/>
    <property type="evidence" value="ECO:0007669"/>
    <property type="project" value="InterPro"/>
</dbReference>
<dbReference type="GO" id="GO:0004560">
    <property type="term" value="F:alpha-L-fucosidase activity"/>
    <property type="evidence" value="ECO:0007669"/>
    <property type="project" value="InterPro"/>
</dbReference>
<evidence type="ECO:0000259" key="4">
    <source>
        <dbReference type="Pfam" id="PF22124"/>
    </source>
</evidence>
<dbReference type="SUPFAM" id="SSF48208">
    <property type="entry name" value="Six-hairpin glycosidases"/>
    <property type="match status" value="1"/>
</dbReference>
<dbReference type="InterPro" id="IPR006311">
    <property type="entry name" value="TAT_signal"/>
</dbReference>
<feature type="signal peptide" evidence="1">
    <location>
        <begin position="1"/>
        <end position="26"/>
    </location>
</feature>
<dbReference type="PANTHER" id="PTHR31084:SF0">
    <property type="entry name" value="ALPHA-L-FUCOSIDASE 2"/>
    <property type="match status" value="1"/>
</dbReference>
<feature type="chain" id="PRO_5044285248" evidence="1">
    <location>
        <begin position="27"/>
        <end position="783"/>
    </location>
</feature>
<dbReference type="Pfam" id="PF22124">
    <property type="entry name" value="Glyco_hydro_95_cat"/>
    <property type="match status" value="1"/>
</dbReference>
<feature type="domain" description="Alpha fucosidase A-like C-terminal" evidence="3">
    <location>
        <begin position="698"/>
        <end position="760"/>
    </location>
</feature>
<dbReference type="InterPro" id="IPR027414">
    <property type="entry name" value="GH95_N_dom"/>
</dbReference>
<keyword evidence="5" id="KW-0378">Hydrolase</keyword>
<dbReference type="InterPro" id="IPR008928">
    <property type="entry name" value="6-hairpin_glycosidase_sf"/>
</dbReference>
<sequence length="783" mass="84641">MLTRRTALQALSAATALSGMGLTAFAQTTGAQTPGAQRLWYRQPAKVWTEALPVGSGRMGAMVFGGVAVERLQLNENTLWGGGPYDPVNPEAAGALPEIRRLIEAGDHAGATVLANARFMAKPLRQMSYQTLGDLKLTFPDLPETADGYVRELDIDGAVSRVRFTHGGVEFQREVIASAPDQVVAVRLTADKPGAISVDLAFASPLPSTVSVEGDTLVLTGTNGAHHGLEAALKVDCRVRAIAPGGKVAAGDKTLSVHGADEVLLLIAAGTSYRRFDDVSGDPVAADRQRLDKAARKPWPALLSAHQADHRALFRRVTVDFGTNAAAQRPTDERIRLSPTVDDPALSALYFQYGRYLLIACSRPGGQPANLQGLWNDSMTPPWGGKFTININTEMNYWPAEPTDLSECAAPLVAMVRDLSVTGARTAKAMYGARGWMAHHNTDLWRATAPIDGAKYGVWPTGGAWLCKHLWDRYDYGRDRAYLADIYPILRDAALFFVDTLVVDPKSGRLVTSPSISPENDHGHGSSLAAGPTMDQAIIRDLFDNTIAAARILNRDPALAAEFAATRDKLAPYRIGKQGQLQEWLEDWDADAPEQQHRHVSHLYGLYPSEQISIDTTPDLAAAARKTLETRGDLSTGWAIAWRLNLWARLGDGDRAHRILQALMGPERTYPNMFDAHPPFQIDGNFGGTSGMVEMVLQSRNGAVHLLPALPSAWPTGSMVGLKARGALGVDIWWRDGTLDRAVLKAGADGPQKVVLAEKVLTLNLRRGEARTVRLVDGVLAAS</sequence>
<dbReference type="InterPro" id="IPR016518">
    <property type="entry name" value="Alpha-L-fucosidase"/>
</dbReference>
<dbReference type="Pfam" id="PF14498">
    <property type="entry name" value="Glyco_hyd_65N_2"/>
    <property type="match status" value="1"/>
</dbReference>
<reference evidence="5" key="1">
    <citation type="submission" date="2024-06" db="EMBL/GenBank/DDBJ databases">
        <title>Caulobacter inopinatus, sp. nov.</title>
        <authorList>
            <person name="Donachie S.P."/>
        </authorList>
    </citation>
    <scope>NUCLEOTIDE SEQUENCE</scope>
    <source>
        <strain evidence="5">73W</strain>
    </source>
</reference>
<evidence type="ECO:0000256" key="1">
    <source>
        <dbReference type="SAM" id="SignalP"/>
    </source>
</evidence>
<evidence type="ECO:0000259" key="2">
    <source>
        <dbReference type="Pfam" id="PF14498"/>
    </source>
</evidence>
<dbReference type="PIRSF" id="PIRSF007663">
    <property type="entry name" value="UCP007663"/>
    <property type="match status" value="1"/>
</dbReference>
<protein>
    <submittedName>
        <fullName evidence="5">Glycoside hydrolase family 95 protein</fullName>
    </submittedName>
</protein>
<dbReference type="Pfam" id="PF21307">
    <property type="entry name" value="Glyco_hydro_95_C"/>
    <property type="match status" value="1"/>
</dbReference>
<dbReference type="EMBL" id="CP158375">
    <property type="protein sequence ID" value="XDO97566.1"/>
    <property type="molecule type" value="Genomic_DNA"/>
</dbReference>
<dbReference type="Gene3D" id="1.50.10.10">
    <property type="match status" value="1"/>
</dbReference>
<dbReference type="InterPro" id="IPR012341">
    <property type="entry name" value="6hp_glycosidase-like_sf"/>
</dbReference>
<keyword evidence="1" id="KW-0732">Signal</keyword>
<organism evidence="5">
    <name type="scientific">Caulobacter sp. 73W</name>
    <dbReference type="NCBI Taxonomy" id="3161137"/>
    <lineage>
        <taxon>Bacteria</taxon>
        <taxon>Pseudomonadati</taxon>
        <taxon>Pseudomonadota</taxon>
        <taxon>Alphaproteobacteria</taxon>
        <taxon>Caulobacterales</taxon>
        <taxon>Caulobacteraceae</taxon>
        <taxon>Caulobacter</taxon>
    </lineage>
</organism>
<dbReference type="InterPro" id="IPR049053">
    <property type="entry name" value="AFCA-like_C"/>
</dbReference>
<gene>
    <name evidence="5" type="ORF">ABOZ73_03855</name>
</gene>
<feature type="domain" description="Glycosyl hydrolase family 95 N-terminal" evidence="2">
    <location>
        <begin position="39"/>
        <end position="274"/>
    </location>
</feature>
<dbReference type="PROSITE" id="PS51318">
    <property type="entry name" value="TAT"/>
    <property type="match status" value="1"/>
</dbReference>
<dbReference type="AlphaFoldDB" id="A0AB39KWH0"/>
<evidence type="ECO:0000313" key="5">
    <source>
        <dbReference type="EMBL" id="XDO97566.1"/>
    </source>
</evidence>
<accession>A0AB39KWH0</accession>
<dbReference type="InterPro" id="IPR054363">
    <property type="entry name" value="GH95_cat"/>
</dbReference>
<dbReference type="RefSeq" id="WP_369060875.1">
    <property type="nucleotide sequence ID" value="NZ_CP158375.1"/>
</dbReference>
<evidence type="ECO:0000259" key="3">
    <source>
        <dbReference type="Pfam" id="PF21307"/>
    </source>
</evidence>
<feature type="domain" description="Glycosyl hydrolase family 95 catalytic" evidence="4">
    <location>
        <begin position="300"/>
        <end position="695"/>
    </location>
</feature>
<proteinExistence type="predicted"/>
<dbReference type="PANTHER" id="PTHR31084">
    <property type="entry name" value="ALPHA-L-FUCOSIDASE 2"/>
    <property type="match status" value="1"/>
</dbReference>
<name>A0AB39KWH0_9CAUL</name>